<dbReference type="GO" id="GO:0008250">
    <property type="term" value="C:oligosaccharyltransferase complex"/>
    <property type="evidence" value="ECO:0007669"/>
    <property type="project" value="UniProtKB-UniRule"/>
</dbReference>
<feature type="transmembrane region" description="Helical" evidence="10">
    <location>
        <begin position="740"/>
        <end position="761"/>
    </location>
</feature>
<feature type="compositionally biased region" description="Low complexity" evidence="11">
    <location>
        <begin position="703"/>
        <end position="720"/>
    </location>
</feature>
<dbReference type="AlphaFoldDB" id="A0A2P6V9C6"/>
<reference evidence="12 13" key="1">
    <citation type="journal article" date="2018" name="Plant J.">
        <title>Genome sequences of Chlorella sorokiniana UTEX 1602 and Micractinium conductrix SAG 241.80: implications to maltose excretion by a green alga.</title>
        <authorList>
            <person name="Arriola M.B."/>
            <person name="Velmurugan N."/>
            <person name="Zhang Y."/>
            <person name="Plunkett M.H."/>
            <person name="Hondzo H."/>
            <person name="Barney B.M."/>
        </authorList>
    </citation>
    <scope>NUCLEOTIDE SEQUENCE [LARGE SCALE GENOMIC DNA]</scope>
    <source>
        <strain evidence="12 13">SAG 241.80</strain>
    </source>
</reference>
<dbReference type="OrthoDB" id="310030at2759"/>
<comment type="subcellular location">
    <subcellularLocation>
        <location evidence="2 10">Endoplasmic reticulum membrane</location>
        <topology evidence="2 10">Single-pass type I membrane protein</topology>
    </subcellularLocation>
</comment>
<evidence type="ECO:0000256" key="7">
    <source>
        <dbReference type="ARBA" id="ARBA00022824"/>
    </source>
</evidence>
<evidence type="ECO:0000256" key="2">
    <source>
        <dbReference type="ARBA" id="ARBA00004115"/>
    </source>
</evidence>
<protein>
    <recommendedName>
        <fullName evidence="10">Dolichyl-diphosphooligosaccharide--protein glycosyltransferase subunit 1</fullName>
    </recommendedName>
</protein>
<gene>
    <name evidence="12" type="ORF">C2E20_5840</name>
</gene>
<feature type="signal peptide" evidence="10">
    <location>
        <begin position="1"/>
        <end position="21"/>
    </location>
</feature>
<evidence type="ECO:0000256" key="3">
    <source>
        <dbReference type="ARBA" id="ARBA00004922"/>
    </source>
</evidence>
<accession>A0A2P6V9C6</accession>
<evidence type="ECO:0000256" key="5">
    <source>
        <dbReference type="ARBA" id="ARBA00022692"/>
    </source>
</evidence>
<keyword evidence="7 10" id="KW-0256">Endoplasmic reticulum</keyword>
<evidence type="ECO:0000256" key="8">
    <source>
        <dbReference type="ARBA" id="ARBA00022989"/>
    </source>
</evidence>
<comment type="similarity">
    <text evidence="4 10">Belongs to the OST1 family.</text>
</comment>
<sequence length="933" mass="98542">MAGPRACLLVLAACLVAGVASELVIEQADRTIDISSFVAQQHLDFTLRNDGKAPAASVLLCEPAGLLEHASYYEAAIKGGAKLQWRAADAPAGAPAGTACREFTLAAPLAKGTRVVLAGAAVFTHVLRPQPAEMTQKDPQRVVFQGTAQLLSPYKVEKQSLELAMSESGEKPTATEVAPTKVASSRVSYGPYTQTAPFSSQPISVHYINNAHFAQVTYLEREIELSPWGNAYFEERYNLRHAGAKVVGEWSRFDLISHPAEAGRAAIPALAAVLPPAAHSLYFRDSIGNISSSETRRGLEVVTVNMQPRYPLFGGWSTTFLFGWIMPLREVVEKDRKSGRMVFTALLGAAVRDVVVDELTVKVVLPDGASNPVVRSQLPLAGEPEISHTYTYLDVVGRPVVVLRARNLVQELSLPFTVEYSYSSVGLLQKPLLLSGALALVGLGRQLGGRAAAVQHQQQRLAGNLPVKPNKFIEEWGTRREHIENEFRWDAKTLTNIALFIGVVPLVVYENCIAEFNKVDTDAGRPQRQMWGSSDLLHSTILVHTTMAGPPPGLQQATVELELTEELGQAWADVELGDESAPLRGGPLGDSQLSCGGTHVVRSPRSMPQLGRLASPPPSPGRLVQAFGAASPSYLEFDVEPLAGEPDKAVFESAGKAASRSGVFNMTASALSPRAASVPLLPPAGGTMLQRGAHPGPPPLSTGACSDDAEAGAAAEPPAQAAAQARSPLALMAAPMQVPVGSVLFSVASCVLALTFFVLFLAHNDRWEETGCVLLLTAASAAAGPATLTLTAVRDPATLVCLGQEQDGPLVTEDSLQSLLAAHPAAFKDARAQLSFTPAGAAGRWGISLDVQGLAFNATAGTAVVQVENWESAAAADAGTTYPGTEAFEAQFGSGAPLGAPLLVFRVDEGLKEGLAGGYQRGGKPDEEDEDDG</sequence>
<dbReference type="Pfam" id="PF04597">
    <property type="entry name" value="Ribophorin_I"/>
    <property type="match status" value="1"/>
</dbReference>
<dbReference type="Proteomes" id="UP000239649">
    <property type="component" value="Unassembled WGS sequence"/>
</dbReference>
<keyword evidence="13" id="KW-1185">Reference proteome</keyword>
<organism evidence="12 13">
    <name type="scientific">Micractinium conductrix</name>
    <dbReference type="NCBI Taxonomy" id="554055"/>
    <lineage>
        <taxon>Eukaryota</taxon>
        <taxon>Viridiplantae</taxon>
        <taxon>Chlorophyta</taxon>
        <taxon>core chlorophytes</taxon>
        <taxon>Trebouxiophyceae</taxon>
        <taxon>Chlorellales</taxon>
        <taxon>Chlorellaceae</taxon>
        <taxon>Chlorella clade</taxon>
        <taxon>Micractinium</taxon>
    </lineage>
</organism>
<evidence type="ECO:0000256" key="4">
    <source>
        <dbReference type="ARBA" id="ARBA00008905"/>
    </source>
</evidence>
<comment type="caution">
    <text evidence="12">The sequence shown here is derived from an EMBL/GenBank/DDBJ whole genome shotgun (WGS) entry which is preliminary data.</text>
</comment>
<dbReference type="PANTHER" id="PTHR21049:SF0">
    <property type="entry name" value="DOLICHYL-DIPHOSPHOOLIGOSACCHARIDE--PROTEIN GLYCOSYLTRANSFERASE SUBUNIT 1"/>
    <property type="match status" value="1"/>
</dbReference>
<feature type="transmembrane region" description="Helical" evidence="10">
    <location>
        <begin position="773"/>
        <end position="793"/>
    </location>
</feature>
<comment type="subunit">
    <text evidence="10">Component of the oligosaccharyltransferase (OST) complex.</text>
</comment>
<dbReference type="GO" id="GO:0016740">
    <property type="term" value="F:transferase activity"/>
    <property type="evidence" value="ECO:0007669"/>
    <property type="project" value="UniProtKB-KW"/>
</dbReference>
<evidence type="ECO:0000313" key="12">
    <source>
        <dbReference type="EMBL" id="PSC70688.1"/>
    </source>
</evidence>
<dbReference type="UniPathway" id="UPA00378"/>
<name>A0A2P6V9C6_9CHLO</name>
<feature type="region of interest" description="Disordered" evidence="11">
    <location>
        <begin position="682"/>
        <end position="720"/>
    </location>
</feature>
<feature type="chain" id="PRO_5015022980" description="Dolichyl-diphosphooligosaccharide--protein glycosyltransferase subunit 1" evidence="10">
    <location>
        <begin position="22"/>
        <end position="933"/>
    </location>
</feature>
<comment type="caution">
    <text evidence="10">Lacks conserved residue(s) required for the propagation of feature annotation.</text>
</comment>
<comment type="function">
    <text evidence="1 10">Subunit of the oligosaccharyl transferase (OST) complex that catalyzes the initial transfer of a defined glycan (Glc(3)Man(9)GlcNAc(2) in eukaryotes) from the lipid carrier dolichol-pyrophosphate to an asparagine residue within an Asn-X-Ser/Thr consensus motif in nascent polypeptide chains, the first step in protein N-glycosylation. N-glycosylation occurs cotranslationally and the complex associates with the Sec61 complex at the channel-forming translocon complex that mediates protein translocation across the endoplasmic reticulum (ER). All subunits are required for a maximal enzyme activity.</text>
</comment>
<comment type="pathway">
    <text evidence="3 10">Protein modification; protein glycosylation.</text>
</comment>
<evidence type="ECO:0000256" key="9">
    <source>
        <dbReference type="ARBA" id="ARBA00023136"/>
    </source>
</evidence>
<evidence type="ECO:0000313" key="13">
    <source>
        <dbReference type="Proteomes" id="UP000239649"/>
    </source>
</evidence>
<evidence type="ECO:0000256" key="1">
    <source>
        <dbReference type="ARBA" id="ARBA00002791"/>
    </source>
</evidence>
<dbReference type="InterPro" id="IPR007676">
    <property type="entry name" value="Ribophorin_I"/>
</dbReference>
<dbReference type="PANTHER" id="PTHR21049">
    <property type="entry name" value="RIBOPHORIN I"/>
    <property type="match status" value="1"/>
</dbReference>
<keyword evidence="9 10" id="KW-0472">Membrane</keyword>
<dbReference type="GO" id="GO:0018279">
    <property type="term" value="P:protein N-linked glycosylation via asparagine"/>
    <property type="evidence" value="ECO:0007669"/>
    <property type="project" value="TreeGrafter"/>
</dbReference>
<keyword evidence="6 10" id="KW-0732">Signal</keyword>
<keyword evidence="8 10" id="KW-1133">Transmembrane helix</keyword>
<evidence type="ECO:0000256" key="11">
    <source>
        <dbReference type="SAM" id="MobiDB-lite"/>
    </source>
</evidence>
<proteinExistence type="inferred from homology"/>
<keyword evidence="5 10" id="KW-0812">Transmembrane</keyword>
<evidence type="ECO:0000256" key="6">
    <source>
        <dbReference type="ARBA" id="ARBA00022729"/>
    </source>
</evidence>
<dbReference type="STRING" id="554055.A0A2P6V9C6"/>
<evidence type="ECO:0000256" key="10">
    <source>
        <dbReference type="RuleBase" id="RU361143"/>
    </source>
</evidence>
<dbReference type="EMBL" id="LHPF02000018">
    <property type="protein sequence ID" value="PSC70688.1"/>
    <property type="molecule type" value="Genomic_DNA"/>
</dbReference>